<proteinExistence type="inferred from homology"/>
<dbReference type="InterPro" id="IPR036393">
    <property type="entry name" value="AceGlu_kinase-like_sf"/>
</dbReference>
<sequence length="508" mass="53641">MARPRHGPANTIVIKLGTSSIVHETTHQPLLSTLSGLVETVVQLKELGHKVVLVSSGAIGVGLKRMEMASKPKSLSGKQALAAIGQGRLIALWDNLFGQLGQPIAQVLLTRGDISDRTRYLNAVNTFKELLSLGVVPIVNENDTVSVSEIKFGDNDTLSAITSSMIHADYLFLLTDVDSLYTANPRKDPTAKRIEEVSSIAAIRTQVSTTTLGSSLGTGGMETKLIAAEIATAAGVTTVITSSKDPKAIFRIIEYNNALRSGANTPLRGSASGRASPAGDHADTPTQQLPTERPPHTLFKPSPTPLRDLKSWTSHTLTPAGTVVVDAGAHHVLSKRESGGRLLAAGVVGVRGAFASGQAVRIVVRRRQAPVDAAAKLEAEQAAARARETYLQGGDTQPGTPVLPANESLTSSISTIDGLLGGMANLGGDDVTPSVHSRALPDEDHVLLNADKDESEDWDLEEVGRGLANYNSAQIARVRGLKSSQIAQVLGYADSEYVVENITIRVPP</sequence>
<dbReference type="InterPro" id="IPR015947">
    <property type="entry name" value="PUA-like_sf"/>
</dbReference>
<dbReference type="Pfam" id="PF00696">
    <property type="entry name" value="AA_kinase"/>
    <property type="match status" value="1"/>
</dbReference>
<dbReference type="PANTHER" id="PTHR43654:SF3">
    <property type="entry name" value="GLUTAMATE 5-KINASE"/>
    <property type="match status" value="1"/>
</dbReference>
<evidence type="ECO:0000256" key="6">
    <source>
        <dbReference type="ARBA" id="ARBA00022777"/>
    </source>
</evidence>
<evidence type="ECO:0000256" key="7">
    <source>
        <dbReference type="ARBA" id="ARBA00022840"/>
    </source>
</evidence>
<dbReference type="NCBIfam" id="TIGR01027">
    <property type="entry name" value="proB"/>
    <property type="match status" value="1"/>
</dbReference>
<keyword evidence="3" id="KW-0641">Proline biosynthesis</keyword>
<dbReference type="InterPro" id="IPR001048">
    <property type="entry name" value="Asp/Glu/Uridylate_kinase"/>
</dbReference>
<dbReference type="PRINTS" id="PR00474">
    <property type="entry name" value="GLU5KINASE"/>
</dbReference>
<dbReference type="FunFam" id="3.40.1160.10:FF:000018">
    <property type="entry name" value="Glutamate 5-kinase"/>
    <property type="match status" value="1"/>
</dbReference>
<keyword evidence="6" id="KW-0418">Kinase</keyword>
<dbReference type="AlphaFoldDB" id="A0A9P3G534"/>
<evidence type="ECO:0000259" key="9">
    <source>
        <dbReference type="Pfam" id="PF00696"/>
    </source>
</evidence>
<reference evidence="10 11" key="1">
    <citation type="submission" date="2021-08" db="EMBL/GenBank/DDBJ databases">
        <title>Draft Genome Sequence of Phanerochaete sordida strain YK-624.</title>
        <authorList>
            <person name="Mori T."/>
            <person name="Dohra H."/>
            <person name="Suzuki T."/>
            <person name="Kawagishi H."/>
            <person name="Hirai H."/>
        </authorList>
    </citation>
    <scope>NUCLEOTIDE SEQUENCE [LARGE SCALE GENOMIC DNA]</scope>
    <source>
        <strain evidence="10 11">YK-624</strain>
    </source>
</reference>
<evidence type="ECO:0000313" key="10">
    <source>
        <dbReference type="EMBL" id="GJE88019.1"/>
    </source>
</evidence>
<dbReference type="InterPro" id="IPR041739">
    <property type="entry name" value="G5K_ProB"/>
</dbReference>
<organism evidence="10 11">
    <name type="scientific">Phanerochaete sordida</name>
    <dbReference type="NCBI Taxonomy" id="48140"/>
    <lineage>
        <taxon>Eukaryota</taxon>
        <taxon>Fungi</taxon>
        <taxon>Dikarya</taxon>
        <taxon>Basidiomycota</taxon>
        <taxon>Agaricomycotina</taxon>
        <taxon>Agaricomycetes</taxon>
        <taxon>Polyporales</taxon>
        <taxon>Phanerochaetaceae</taxon>
        <taxon>Phanerochaete</taxon>
    </lineage>
</organism>
<evidence type="ECO:0000256" key="1">
    <source>
        <dbReference type="ARBA" id="ARBA00022490"/>
    </source>
</evidence>
<keyword evidence="2" id="KW-0028">Amino-acid biosynthesis</keyword>
<protein>
    <submittedName>
        <fullName evidence="10">Glutamate 5-kinase</fullName>
    </submittedName>
</protein>
<dbReference type="PANTHER" id="PTHR43654">
    <property type="entry name" value="GLUTAMATE 5-KINASE"/>
    <property type="match status" value="1"/>
</dbReference>
<keyword evidence="5" id="KW-0547">Nucleotide-binding</keyword>
<feature type="domain" description="Aspartate/glutamate/uridylate kinase" evidence="9">
    <location>
        <begin position="10"/>
        <end position="241"/>
    </location>
</feature>
<dbReference type="HAMAP" id="MF_00456">
    <property type="entry name" value="ProB"/>
    <property type="match status" value="1"/>
</dbReference>
<keyword evidence="11" id="KW-1185">Reference proteome</keyword>
<evidence type="ECO:0000256" key="5">
    <source>
        <dbReference type="ARBA" id="ARBA00022741"/>
    </source>
</evidence>
<keyword evidence="4" id="KW-0808">Transferase</keyword>
<dbReference type="InterPro" id="IPR036974">
    <property type="entry name" value="PUA_sf"/>
</dbReference>
<dbReference type="Proteomes" id="UP000703269">
    <property type="component" value="Unassembled WGS sequence"/>
</dbReference>
<name>A0A9P3G534_9APHY</name>
<keyword evidence="7" id="KW-0067">ATP-binding</keyword>
<dbReference type="InterPro" id="IPR005715">
    <property type="entry name" value="Glu_5kinase/COase_Synthase"/>
</dbReference>
<dbReference type="GO" id="GO:0004349">
    <property type="term" value="F:glutamate 5-kinase activity"/>
    <property type="evidence" value="ECO:0007669"/>
    <property type="project" value="InterPro"/>
</dbReference>
<dbReference type="CDD" id="cd21157">
    <property type="entry name" value="PUA_G5K"/>
    <property type="match status" value="1"/>
</dbReference>
<dbReference type="EMBL" id="BPQB01000008">
    <property type="protein sequence ID" value="GJE88019.1"/>
    <property type="molecule type" value="Genomic_DNA"/>
</dbReference>
<accession>A0A9P3G534</accession>
<dbReference type="GO" id="GO:0003723">
    <property type="term" value="F:RNA binding"/>
    <property type="evidence" value="ECO:0007669"/>
    <property type="project" value="InterPro"/>
</dbReference>
<dbReference type="PROSITE" id="PS50890">
    <property type="entry name" value="PUA"/>
    <property type="match status" value="1"/>
</dbReference>
<comment type="caution">
    <text evidence="10">The sequence shown here is derived from an EMBL/GenBank/DDBJ whole genome shotgun (WGS) entry which is preliminary data.</text>
</comment>
<dbReference type="SUPFAM" id="SSF53633">
    <property type="entry name" value="Carbamate kinase-like"/>
    <property type="match status" value="1"/>
</dbReference>
<keyword evidence="1" id="KW-0963">Cytoplasm</keyword>
<dbReference type="SUPFAM" id="SSF88697">
    <property type="entry name" value="PUA domain-like"/>
    <property type="match status" value="1"/>
</dbReference>
<gene>
    <name evidence="10" type="ORF">PsYK624_041020</name>
</gene>
<evidence type="ECO:0000313" key="11">
    <source>
        <dbReference type="Proteomes" id="UP000703269"/>
    </source>
</evidence>
<evidence type="ECO:0000256" key="4">
    <source>
        <dbReference type="ARBA" id="ARBA00022679"/>
    </source>
</evidence>
<dbReference type="GO" id="GO:0005524">
    <property type="term" value="F:ATP binding"/>
    <property type="evidence" value="ECO:0007669"/>
    <property type="project" value="UniProtKB-KW"/>
</dbReference>
<dbReference type="CDD" id="cd04242">
    <property type="entry name" value="AAK_G5K_ProB"/>
    <property type="match status" value="1"/>
</dbReference>
<dbReference type="GO" id="GO:0005829">
    <property type="term" value="C:cytosol"/>
    <property type="evidence" value="ECO:0007669"/>
    <property type="project" value="TreeGrafter"/>
</dbReference>
<dbReference type="GO" id="GO:1901607">
    <property type="term" value="P:alpha-amino acid biosynthetic process"/>
    <property type="evidence" value="ECO:0007669"/>
    <property type="project" value="UniProtKB-ARBA"/>
</dbReference>
<dbReference type="InterPro" id="IPR019797">
    <property type="entry name" value="Glutamate_5-kinase_CS"/>
</dbReference>
<feature type="region of interest" description="Disordered" evidence="8">
    <location>
        <begin position="263"/>
        <end position="305"/>
    </location>
</feature>
<dbReference type="InterPro" id="IPR001057">
    <property type="entry name" value="Glu/AcGlu_kinase"/>
</dbReference>
<evidence type="ECO:0000256" key="2">
    <source>
        <dbReference type="ARBA" id="ARBA00022605"/>
    </source>
</evidence>
<dbReference type="Gene3D" id="3.40.1160.10">
    <property type="entry name" value="Acetylglutamate kinase-like"/>
    <property type="match status" value="1"/>
</dbReference>
<dbReference type="PROSITE" id="PS00902">
    <property type="entry name" value="GLUTAMATE_5_KINASE"/>
    <property type="match status" value="1"/>
</dbReference>
<dbReference type="Gene3D" id="2.30.130.10">
    <property type="entry name" value="PUA domain"/>
    <property type="match status" value="2"/>
</dbReference>
<evidence type="ECO:0000256" key="3">
    <source>
        <dbReference type="ARBA" id="ARBA00022650"/>
    </source>
</evidence>
<evidence type="ECO:0000256" key="8">
    <source>
        <dbReference type="SAM" id="MobiDB-lite"/>
    </source>
</evidence>
<dbReference type="OrthoDB" id="409889at2759"/>